<dbReference type="WBParaSite" id="PDA_v2.g30590.t1">
    <property type="protein sequence ID" value="PDA_v2.g30590.t1"/>
    <property type="gene ID" value="PDA_v2.g30590"/>
</dbReference>
<reference evidence="3" key="1">
    <citation type="submission" date="2022-11" db="UniProtKB">
        <authorList>
            <consortium name="WormBaseParasite"/>
        </authorList>
    </citation>
    <scope>IDENTIFICATION</scope>
</reference>
<feature type="domain" description="SGNH" evidence="1">
    <location>
        <begin position="130"/>
        <end position="211"/>
    </location>
</feature>
<evidence type="ECO:0000313" key="2">
    <source>
        <dbReference type="Proteomes" id="UP000887578"/>
    </source>
</evidence>
<dbReference type="Proteomes" id="UP000887578">
    <property type="component" value="Unplaced"/>
</dbReference>
<proteinExistence type="predicted"/>
<name>A0A914QFU7_9BILA</name>
<evidence type="ECO:0000313" key="3">
    <source>
        <dbReference type="WBParaSite" id="PDA_v2.g30590.t1"/>
    </source>
</evidence>
<accession>A0A914QFU7</accession>
<dbReference type="InterPro" id="IPR043968">
    <property type="entry name" value="SGNH"/>
</dbReference>
<organism evidence="2 3">
    <name type="scientific">Panagrolaimus davidi</name>
    <dbReference type="NCBI Taxonomy" id="227884"/>
    <lineage>
        <taxon>Eukaryota</taxon>
        <taxon>Metazoa</taxon>
        <taxon>Ecdysozoa</taxon>
        <taxon>Nematoda</taxon>
        <taxon>Chromadorea</taxon>
        <taxon>Rhabditida</taxon>
        <taxon>Tylenchina</taxon>
        <taxon>Panagrolaimomorpha</taxon>
        <taxon>Panagrolaimoidea</taxon>
        <taxon>Panagrolaimidae</taxon>
        <taxon>Panagrolaimus</taxon>
    </lineage>
</organism>
<sequence>MGGIYKCKDKYEIDLDGYVLNYCEIEGNPNATMTALVIGNIWANGLNFPLHNDFERFLIDTKIKVLNPNVTFIVQRYYQKYLYDTPIEQILEHPEFKHWNKILGTIQNHTSAIIMNKEQISFPIDVTQDYIRRRNNNLTIETRLKTPHNSATLEKWLTSLNCSKCGFFDYREAFCDRYYCNIVDNITGLPLYRDKEHISPIGLRYLKPLIDSAINETLKIHAKI</sequence>
<evidence type="ECO:0000259" key="1">
    <source>
        <dbReference type="Pfam" id="PF19040"/>
    </source>
</evidence>
<keyword evidence="2" id="KW-1185">Reference proteome</keyword>
<dbReference type="AlphaFoldDB" id="A0A914QFU7"/>
<dbReference type="Pfam" id="PF19040">
    <property type="entry name" value="SGNH"/>
    <property type="match status" value="1"/>
</dbReference>
<protein>
    <submittedName>
        <fullName evidence="3">SGNH domain-containing protein</fullName>
    </submittedName>
</protein>